<sequence>MLTSTGYVLLVNHDAHFAPDELSYLQLAQGEFTNIPAIHRYRVVMPCLARLAAEAAVALPRLLGSARPLPLGASFYLVNSAALAGAATLSYLASRALGARPLPSVLGLAAVLTSGMASYLTGLALVDSGFIAIISLLWFACSTRTRWPLLLALALGPVLKETFVFFLPMALLYGRFAPFWQRLAAASGGLALCWAVRVLVEYLTPGASATVPLATLAVEHLAASQANVSALFSGAGLVALASVFGLWNGVVLLGFRSRAVVQSWGPLLPSGTGLFLLAVCLHLILSGDAARMLYLTFPVFASTVSLVLNSQPWVARLFNPPTVA</sequence>
<evidence type="ECO:0000256" key="1">
    <source>
        <dbReference type="SAM" id="Phobius"/>
    </source>
</evidence>
<dbReference type="EMBL" id="VTHL01000011">
    <property type="protein sequence ID" value="TYZ08902.1"/>
    <property type="molecule type" value="Genomic_DNA"/>
</dbReference>
<keyword evidence="3" id="KW-1185">Reference proteome</keyword>
<evidence type="ECO:0000313" key="3">
    <source>
        <dbReference type="Proteomes" id="UP000322791"/>
    </source>
</evidence>
<name>A0A5D6V1Q9_9BACT</name>
<comment type="caution">
    <text evidence="2">The sequence shown here is derived from an EMBL/GenBank/DDBJ whole genome shotgun (WGS) entry which is preliminary data.</text>
</comment>
<feature type="transmembrane region" description="Helical" evidence="1">
    <location>
        <begin position="73"/>
        <end position="93"/>
    </location>
</feature>
<accession>A0A5D6V1Q9</accession>
<feature type="transmembrane region" description="Helical" evidence="1">
    <location>
        <begin position="150"/>
        <end position="171"/>
    </location>
</feature>
<gene>
    <name evidence="2" type="ORF">FY528_11850</name>
</gene>
<reference evidence="2 3" key="1">
    <citation type="submission" date="2019-08" db="EMBL/GenBank/DDBJ databases">
        <authorList>
            <person name="Seo M.-J."/>
        </authorList>
    </citation>
    <scope>NUCLEOTIDE SEQUENCE [LARGE SCALE GENOMIC DNA]</scope>
    <source>
        <strain evidence="2 3">KIGAM108</strain>
    </source>
</reference>
<feature type="transmembrane region" description="Helical" evidence="1">
    <location>
        <begin position="267"/>
        <end position="285"/>
    </location>
</feature>
<feature type="transmembrane region" description="Helical" evidence="1">
    <location>
        <begin position="291"/>
        <end position="308"/>
    </location>
</feature>
<proteinExistence type="predicted"/>
<keyword evidence="1" id="KW-1133">Transmembrane helix</keyword>
<dbReference type="Proteomes" id="UP000322791">
    <property type="component" value="Unassembled WGS sequence"/>
</dbReference>
<evidence type="ECO:0008006" key="4">
    <source>
        <dbReference type="Google" id="ProtNLM"/>
    </source>
</evidence>
<protein>
    <recommendedName>
        <fullName evidence="4">DUF2029 domain-containing protein</fullName>
    </recommendedName>
</protein>
<feature type="transmembrane region" description="Helical" evidence="1">
    <location>
        <begin position="230"/>
        <end position="255"/>
    </location>
</feature>
<feature type="transmembrane region" description="Helical" evidence="1">
    <location>
        <begin position="105"/>
        <end position="138"/>
    </location>
</feature>
<keyword evidence="1" id="KW-0812">Transmembrane</keyword>
<organism evidence="2 3">
    <name type="scientific">Hymenobacter lutimineralis</name>
    <dbReference type="NCBI Taxonomy" id="2606448"/>
    <lineage>
        <taxon>Bacteria</taxon>
        <taxon>Pseudomonadati</taxon>
        <taxon>Bacteroidota</taxon>
        <taxon>Cytophagia</taxon>
        <taxon>Cytophagales</taxon>
        <taxon>Hymenobacteraceae</taxon>
        <taxon>Hymenobacter</taxon>
    </lineage>
</organism>
<dbReference type="AlphaFoldDB" id="A0A5D6V1Q9"/>
<feature type="transmembrane region" description="Helical" evidence="1">
    <location>
        <begin position="183"/>
        <end position="200"/>
    </location>
</feature>
<evidence type="ECO:0000313" key="2">
    <source>
        <dbReference type="EMBL" id="TYZ08902.1"/>
    </source>
</evidence>
<keyword evidence="1" id="KW-0472">Membrane</keyword>